<evidence type="ECO:0000313" key="20">
    <source>
        <dbReference type="Proteomes" id="UP000014500"/>
    </source>
</evidence>
<evidence type="ECO:0000256" key="2">
    <source>
        <dbReference type="ARBA" id="ARBA00010676"/>
    </source>
</evidence>
<dbReference type="InterPro" id="IPR024548">
    <property type="entry name" value="Cu2_monoox_C"/>
</dbReference>
<evidence type="ECO:0000256" key="5">
    <source>
        <dbReference type="ARBA" id="ARBA00022723"/>
    </source>
</evidence>
<comment type="catalytic activity">
    <reaction evidence="13">
        <text>a [peptide]-C-terminal glycine + 2 L-ascorbate + O2 = a [peptide]-C-terminal (2S)-2-hydroxyglycine + 2 monodehydro-L-ascorbate radical + H2O</text>
        <dbReference type="Rhea" id="RHEA:21452"/>
        <dbReference type="Rhea" id="RHEA-COMP:13486"/>
        <dbReference type="Rhea" id="RHEA-COMP:15321"/>
        <dbReference type="ChEBI" id="CHEBI:15377"/>
        <dbReference type="ChEBI" id="CHEBI:15379"/>
        <dbReference type="ChEBI" id="CHEBI:38290"/>
        <dbReference type="ChEBI" id="CHEBI:59513"/>
        <dbReference type="ChEBI" id="CHEBI:137000"/>
        <dbReference type="ChEBI" id="CHEBI:142768"/>
        <dbReference type="EC" id="1.14.17.3"/>
    </reaction>
</comment>
<comment type="cofactor">
    <cofactor evidence="14">
        <name>Cu(2+)</name>
        <dbReference type="ChEBI" id="CHEBI:29036"/>
    </cofactor>
    <text evidence="14">Binds 2 Cu(2+) ions per subunit.</text>
</comment>
<dbReference type="Gene3D" id="2.60.120.310">
    <property type="entry name" value="Copper type II, ascorbate-dependent monooxygenase, N-terminal domain"/>
    <property type="match status" value="1"/>
</dbReference>
<dbReference type="Gene3D" id="2.60.120.230">
    <property type="match status" value="1"/>
</dbReference>
<dbReference type="AlphaFoldDB" id="T1IZZ8"/>
<keyword evidence="5 14" id="KW-0479">Metal-binding</keyword>
<evidence type="ECO:0000256" key="10">
    <source>
        <dbReference type="ARBA" id="ARBA00023033"/>
    </source>
</evidence>
<evidence type="ECO:0000256" key="13">
    <source>
        <dbReference type="ARBA" id="ARBA00048431"/>
    </source>
</evidence>
<name>T1IZZ8_STRMM</name>
<keyword evidence="12" id="KW-0325">Glycoprotein</keyword>
<reference evidence="20" key="1">
    <citation type="submission" date="2011-05" db="EMBL/GenBank/DDBJ databases">
        <authorList>
            <person name="Richards S.R."/>
            <person name="Qu J."/>
            <person name="Jiang H."/>
            <person name="Jhangiani S.N."/>
            <person name="Agravi P."/>
            <person name="Goodspeed R."/>
            <person name="Gross S."/>
            <person name="Mandapat C."/>
            <person name="Jackson L."/>
            <person name="Mathew T."/>
            <person name="Pu L."/>
            <person name="Thornton R."/>
            <person name="Saada N."/>
            <person name="Wilczek-Boney K.B."/>
            <person name="Lee S."/>
            <person name="Kovar C."/>
            <person name="Wu Y."/>
            <person name="Scherer S.E."/>
            <person name="Worley K.C."/>
            <person name="Muzny D.M."/>
            <person name="Gibbs R."/>
        </authorList>
    </citation>
    <scope>NUCLEOTIDE SEQUENCE</scope>
    <source>
        <strain evidence="20">Brora</strain>
    </source>
</reference>
<keyword evidence="6 16" id="KW-0732">Signal</keyword>
<accession>T1IZZ8</accession>
<comment type="similarity">
    <text evidence="2">Belongs to the copper type II ascorbate-dependent monooxygenase family.</text>
</comment>
<feature type="binding site" evidence="14">
    <location>
        <position position="73"/>
    </location>
    <ligand>
        <name>Cu(2+)</name>
        <dbReference type="ChEBI" id="CHEBI:29036"/>
        <label>1</label>
        <note>catalytic</note>
    </ligand>
</feature>
<keyword evidence="20" id="KW-1185">Reference proteome</keyword>
<dbReference type="InterPro" id="IPR036939">
    <property type="entry name" value="Cu2_ascorb_mOase_N_sf"/>
</dbReference>
<dbReference type="GO" id="GO:0004504">
    <property type="term" value="F:peptidylglycine monooxygenase activity"/>
    <property type="evidence" value="ECO:0007669"/>
    <property type="project" value="UniProtKB-EC"/>
</dbReference>
<evidence type="ECO:0000256" key="1">
    <source>
        <dbReference type="ARBA" id="ARBA00004613"/>
    </source>
</evidence>
<dbReference type="GO" id="GO:0016020">
    <property type="term" value="C:membrane"/>
    <property type="evidence" value="ECO:0007669"/>
    <property type="project" value="InterPro"/>
</dbReference>
<feature type="disulfide bond" evidence="15">
    <location>
        <begin position="46"/>
        <end position="91"/>
    </location>
</feature>
<evidence type="ECO:0000256" key="14">
    <source>
        <dbReference type="PIRSR" id="PIRSR600720-2"/>
    </source>
</evidence>
<feature type="chain" id="PRO_5004579781" description="peptidylglycine monooxygenase" evidence="16">
    <location>
        <begin position="22"/>
        <end position="340"/>
    </location>
</feature>
<evidence type="ECO:0000259" key="18">
    <source>
        <dbReference type="Pfam" id="PF03712"/>
    </source>
</evidence>
<dbReference type="OMA" id="ENDICHS"/>
<dbReference type="InterPro" id="IPR014784">
    <property type="entry name" value="Cu2_ascorb_mOase-like_C"/>
</dbReference>
<dbReference type="Proteomes" id="UP000014500">
    <property type="component" value="Unassembled WGS sequence"/>
</dbReference>
<evidence type="ECO:0000256" key="7">
    <source>
        <dbReference type="ARBA" id="ARBA00022833"/>
    </source>
</evidence>
<sequence length="340" mass="37869">MTVQLTTVLVIYCSLSYYTSAADVKYEEFAVLMPHVKPSTTETYLCSTVKLDEERTYYITDIKPNATSLTVHHMILFGCVKPKNYNKVWDCGQSESSGNYKLAQVCPDGLQVIHVWAKDAPEIQLPPGVGLITGNSTKYKYLVLQVHYHDVTKFVGDVTDDSGMILTYTETPTPGLAGIYMLTSGGSIPAGGEGHLEAACDFHQDRDVHPIAFRAHTHDLGKLVSGYKVTRNGQKYEWTLLGKKNPQLPQMFYPVNDTNVVIKKGDVIASRCTLYNNRSTVTNVGLTYDDAMCYFYLLFWINGTNMPENDICHSLGPPAWGWKDYPLDNIPPDASTPGKK</sequence>
<feature type="disulfide bond" evidence="15">
    <location>
        <begin position="79"/>
        <end position="106"/>
    </location>
</feature>
<dbReference type="InterPro" id="IPR020611">
    <property type="entry name" value="Cu2_ascorb_mOase_CS-1"/>
</dbReference>
<dbReference type="GO" id="GO:0005576">
    <property type="term" value="C:extracellular region"/>
    <property type="evidence" value="ECO:0007669"/>
    <property type="project" value="UniProtKB-SubCell"/>
</dbReference>
<dbReference type="eggNOG" id="KOG3567">
    <property type="taxonomic scope" value="Eukaryota"/>
</dbReference>
<dbReference type="PROSITE" id="PS00084">
    <property type="entry name" value="CU2_MONOOXYGENASE_1"/>
    <property type="match status" value="1"/>
</dbReference>
<evidence type="ECO:0000259" key="17">
    <source>
        <dbReference type="Pfam" id="PF01082"/>
    </source>
</evidence>
<evidence type="ECO:0000313" key="19">
    <source>
        <dbReference type="EnsemblMetazoa" id="SMAR006837-PA"/>
    </source>
</evidence>
<dbReference type="PANTHER" id="PTHR10680:SF14">
    <property type="entry name" value="PEPTIDYL-GLYCINE ALPHA-AMIDATING MONOOXYGENASE"/>
    <property type="match status" value="1"/>
</dbReference>
<feature type="binding site" evidence="14">
    <location>
        <position position="147"/>
    </location>
    <ligand>
        <name>Cu(2+)</name>
        <dbReference type="ChEBI" id="CHEBI:29036"/>
        <label>1</label>
        <note>catalytic</note>
    </ligand>
</feature>
<feature type="domain" description="Copper type II ascorbate-dependent monooxygenase C-terminal" evidence="18">
    <location>
        <begin position="177"/>
        <end position="320"/>
    </location>
</feature>
<evidence type="ECO:0000256" key="8">
    <source>
        <dbReference type="ARBA" id="ARBA00023002"/>
    </source>
</evidence>
<evidence type="ECO:0000256" key="12">
    <source>
        <dbReference type="ARBA" id="ARBA00023180"/>
    </source>
</evidence>
<dbReference type="GO" id="GO:0005507">
    <property type="term" value="F:copper ion binding"/>
    <property type="evidence" value="ECO:0007669"/>
    <property type="project" value="InterPro"/>
</dbReference>
<evidence type="ECO:0000256" key="15">
    <source>
        <dbReference type="PIRSR" id="PIRSR600720-3"/>
    </source>
</evidence>
<dbReference type="EMBL" id="JH431728">
    <property type="status" value="NOT_ANNOTATED_CDS"/>
    <property type="molecule type" value="Genomic_DNA"/>
</dbReference>
<dbReference type="GO" id="GO:0006518">
    <property type="term" value="P:peptide metabolic process"/>
    <property type="evidence" value="ECO:0007669"/>
    <property type="project" value="InterPro"/>
</dbReference>
<organism evidence="19 20">
    <name type="scientific">Strigamia maritima</name>
    <name type="common">European centipede</name>
    <name type="synonym">Geophilus maritimus</name>
    <dbReference type="NCBI Taxonomy" id="126957"/>
    <lineage>
        <taxon>Eukaryota</taxon>
        <taxon>Metazoa</taxon>
        <taxon>Ecdysozoa</taxon>
        <taxon>Arthropoda</taxon>
        <taxon>Myriapoda</taxon>
        <taxon>Chilopoda</taxon>
        <taxon>Pleurostigmophora</taxon>
        <taxon>Geophilomorpha</taxon>
        <taxon>Linotaeniidae</taxon>
        <taxon>Strigamia</taxon>
    </lineage>
</organism>
<dbReference type="Pfam" id="PF01082">
    <property type="entry name" value="Cu2_monooxygen"/>
    <property type="match status" value="1"/>
</dbReference>
<dbReference type="EC" id="1.14.17.3" evidence="3"/>
<evidence type="ECO:0000256" key="11">
    <source>
        <dbReference type="ARBA" id="ARBA00023157"/>
    </source>
</evidence>
<feature type="binding site" evidence="14">
    <location>
        <position position="216"/>
    </location>
    <ligand>
        <name>Cu(2+)</name>
        <dbReference type="ChEBI" id="CHEBI:29036"/>
        <label>1</label>
        <note>catalytic</note>
    </ligand>
</feature>
<dbReference type="PANTHER" id="PTHR10680">
    <property type="entry name" value="PEPTIDYL-GLYCINE ALPHA-AMIDATING MONOOXYGENASE"/>
    <property type="match status" value="1"/>
</dbReference>
<feature type="domain" description="Copper type II ascorbate-dependent monooxygenase N-terminal" evidence="17">
    <location>
        <begin position="30"/>
        <end position="153"/>
    </location>
</feature>
<keyword evidence="10" id="KW-0503">Monooxygenase</keyword>
<feature type="binding site" evidence="14">
    <location>
        <position position="218"/>
    </location>
    <ligand>
        <name>Cu(2+)</name>
        <dbReference type="ChEBI" id="CHEBI:29036"/>
        <label>1</label>
        <note>catalytic</note>
    </ligand>
</feature>
<keyword evidence="4" id="KW-0964">Secreted</keyword>
<dbReference type="PhylomeDB" id="T1IZZ8"/>
<feature type="signal peptide" evidence="16">
    <location>
        <begin position="1"/>
        <end position="21"/>
    </location>
</feature>
<comment type="subcellular location">
    <subcellularLocation>
        <location evidence="1">Secreted</location>
    </subcellularLocation>
</comment>
<dbReference type="FunFam" id="2.60.120.310:FF:000005">
    <property type="entry name" value="Peptidylglycine alpha-hydroxylating monooxygenase"/>
    <property type="match status" value="1"/>
</dbReference>
<dbReference type="InterPro" id="IPR000720">
    <property type="entry name" value="PHM/PAL"/>
</dbReference>
<evidence type="ECO:0000256" key="16">
    <source>
        <dbReference type="SAM" id="SignalP"/>
    </source>
</evidence>
<evidence type="ECO:0000256" key="4">
    <source>
        <dbReference type="ARBA" id="ARBA00022525"/>
    </source>
</evidence>
<proteinExistence type="inferred from homology"/>
<evidence type="ECO:0000256" key="6">
    <source>
        <dbReference type="ARBA" id="ARBA00022729"/>
    </source>
</evidence>
<keyword evidence="7" id="KW-0862">Zinc</keyword>
<feature type="binding site" evidence="14">
    <location>
        <position position="72"/>
    </location>
    <ligand>
        <name>Cu(2+)</name>
        <dbReference type="ChEBI" id="CHEBI:29036"/>
        <label>1</label>
        <note>catalytic</note>
    </ligand>
</feature>
<keyword evidence="8" id="KW-0560">Oxidoreductase</keyword>
<feature type="binding site" evidence="14">
    <location>
        <position position="292"/>
    </location>
    <ligand>
        <name>Cu(2+)</name>
        <dbReference type="ChEBI" id="CHEBI:29036"/>
        <label>1</label>
        <note>catalytic</note>
    </ligand>
</feature>
<keyword evidence="11 15" id="KW-1015">Disulfide bond</keyword>
<evidence type="ECO:0000256" key="3">
    <source>
        <dbReference type="ARBA" id="ARBA00012689"/>
    </source>
</evidence>
<dbReference type="HOGENOM" id="CLU_051564_0_0_1"/>
<dbReference type="InterPro" id="IPR008977">
    <property type="entry name" value="PHM/PNGase_F_dom_sf"/>
</dbReference>
<reference evidence="19" key="2">
    <citation type="submission" date="2015-02" db="UniProtKB">
        <authorList>
            <consortium name="EnsemblMetazoa"/>
        </authorList>
    </citation>
    <scope>IDENTIFICATION</scope>
</reference>
<keyword evidence="9 14" id="KW-0186">Copper</keyword>
<dbReference type="PRINTS" id="PR00790">
    <property type="entry name" value="PAMONOXGNASE"/>
</dbReference>
<dbReference type="SUPFAM" id="SSF49742">
    <property type="entry name" value="PHM/PNGase F"/>
    <property type="match status" value="2"/>
</dbReference>
<evidence type="ECO:0000256" key="9">
    <source>
        <dbReference type="ARBA" id="ARBA00023008"/>
    </source>
</evidence>
<dbReference type="Pfam" id="PF03712">
    <property type="entry name" value="Cu2_monoox_C"/>
    <property type="match status" value="1"/>
</dbReference>
<dbReference type="InterPro" id="IPR000323">
    <property type="entry name" value="Cu2_ascorb_mOase_N"/>
</dbReference>
<protein>
    <recommendedName>
        <fullName evidence="3">peptidylglycine monooxygenase</fullName>
        <ecNumber evidence="3">1.14.17.3</ecNumber>
    </recommendedName>
</protein>
<feature type="disulfide bond" evidence="15">
    <location>
        <begin position="272"/>
        <end position="293"/>
    </location>
</feature>
<dbReference type="EnsemblMetazoa" id="SMAR006837-RA">
    <property type="protein sequence ID" value="SMAR006837-PA"/>
    <property type="gene ID" value="SMAR006837"/>
</dbReference>